<dbReference type="GO" id="GO:0003824">
    <property type="term" value="F:catalytic activity"/>
    <property type="evidence" value="ECO:0007669"/>
    <property type="project" value="InterPro"/>
</dbReference>
<dbReference type="Proteomes" id="UP000198703">
    <property type="component" value="Unassembled WGS sequence"/>
</dbReference>
<feature type="domain" description="MOSC" evidence="1">
    <location>
        <begin position="24"/>
        <end position="188"/>
    </location>
</feature>
<accession>A0A1H3VN52</accession>
<evidence type="ECO:0000313" key="3">
    <source>
        <dbReference type="Proteomes" id="UP000198703"/>
    </source>
</evidence>
<dbReference type="STRING" id="89524.SAMN05444370_101220"/>
<dbReference type="RefSeq" id="WP_093247628.1">
    <property type="nucleotide sequence ID" value="NZ_FNQM01000001.1"/>
</dbReference>
<dbReference type="SUPFAM" id="SSF50800">
    <property type="entry name" value="PK beta-barrel domain-like"/>
    <property type="match status" value="1"/>
</dbReference>
<sequence>MAILTPTDVTVRVTWLGVVRDRAVTLESAPRDSLSLGWDGPEGECHGGLTRPSCSRVKLQYPRGTEIRNARQLSILSAEELAAIAADLGLETLPPAWTGANMVVEGAPDFTQAPPASRLIFETEGGGPGASLAIDMENGPCRFVGETIEKHRPGHGSAFPRVAAGRRGVTAWVEKTGVVALGDVARLHVPPQRVWPHARPARSPREAAAG</sequence>
<dbReference type="GO" id="GO:0030151">
    <property type="term" value="F:molybdenum ion binding"/>
    <property type="evidence" value="ECO:0007669"/>
    <property type="project" value="InterPro"/>
</dbReference>
<dbReference type="PANTHER" id="PTHR36930:SF1">
    <property type="entry name" value="MOSC DOMAIN-CONTAINING PROTEIN"/>
    <property type="match status" value="1"/>
</dbReference>
<dbReference type="PANTHER" id="PTHR36930">
    <property type="entry name" value="METAL-SULFUR CLUSTER BIOSYNTHESIS PROTEINS YUAD-RELATED"/>
    <property type="match status" value="1"/>
</dbReference>
<dbReference type="OrthoDB" id="9808413at2"/>
<dbReference type="PROSITE" id="PS51340">
    <property type="entry name" value="MOSC"/>
    <property type="match status" value="1"/>
</dbReference>
<dbReference type="AlphaFoldDB" id="A0A1H3VN52"/>
<evidence type="ECO:0000259" key="1">
    <source>
        <dbReference type="PROSITE" id="PS51340"/>
    </source>
</evidence>
<dbReference type="Gene3D" id="2.40.33.20">
    <property type="entry name" value="PK beta-barrel domain-like"/>
    <property type="match status" value="1"/>
</dbReference>
<dbReference type="Pfam" id="PF03473">
    <property type="entry name" value="MOSC"/>
    <property type="match status" value="1"/>
</dbReference>
<keyword evidence="3" id="KW-1185">Reference proteome</keyword>
<name>A0A1H3VN52_9RHOB</name>
<dbReference type="GO" id="GO:0030170">
    <property type="term" value="F:pyridoxal phosphate binding"/>
    <property type="evidence" value="ECO:0007669"/>
    <property type="project" value="InterPro"/>
</dbReference>
<dbReference type="InterPro" id="IPR011037">
    <property type="entry name" value="Pyrv_Knase-like_insert_dom_sf"/>
</dbReference>
<dbReference type="InterPro" id="IPR005302">
    <property type="entry name" value="MoCF_Sase_C"/>
</dbReference>
<reference evidence="2 3" key="1">
    <citation type="submission" date="2016-10" db="EMBL/GenBank/DDBJ databases">
        <authorList>
            <person name="de Groot N.N."/>
        </authorList>
    </citation>
    <scope>NUCLEOTIDE SEQUENCE [LARGE SCALE GENOMIC DNA]</scope>
    <source>
        <strain evidence="2 3">DSM 15345</strain>
    </source>
</reference>
<dbReference type="InterPro" id="IPR052716">
    <property type="entry name" value="MOSC_domain"/>
</dbReference>
<organism evidence="2 3">
    <name type="scientific">Rubrimonas cliftonensis</name>
    <dbReference type="NCBI Taxonomy" id="89524"/>
    <lineage>
        <taxon>Bacteria</taxon>
        <taxon>Pseudomonadati</taxon>
        <taxon>Pseudomonadota</taxon>
        <taxon>Alphaproteobacteria</taxon>
        <taxon>Rhodobacterales</taxon>
        <taxon>Paracoccaceae</taxon>
        <taxon>Rubrimonas</taxon>
    </lineage>
</organism>
<protein>
    <submittedName>
        <fullName evidence="2">MOSC domain-containing protein</fullName>
    </submittedName>
</protein>
<dbReference type="EMBL" id="FNQM01000001">
    <property type="protein sequence ID" value="SDZ76216.1"/>
    <property type="molecule type" value="Genomic_DNA"/>
</dbReference>
<proteinExistence type="predicted"/>
<gene>
    <name evidence="2" type="ORF">SAMN05444370_101220</name>
</gene>
<evidence type="ECO:0000313" key="2">
    <source>
        <dbReference type="EMBL" id="SDZ76216.1"/>
    </source>
</evidence>